<dbReference type="EMBL" id="BAQP01000101">
    <property type="protein sequence ID" value="GBQ24605.1"/>
    <property type="molecule type" value="Genomic_DNA"/>
</dbReference>
<protein>
    <submittedName>
        <fullName evidence="2">Uncharacterized protein</fullName>
    </submittedName>
</protein>
<sequence>MARIGICWGMLVLLLAAELAAARAGFGAAVCVAAILMVLVIVLGFMRILRGPPLAIIFALGGLFWLTILLALGSLDSFTRTVVPVAGAAAYGPVVRGGAAGQTKGG</sequence>
<keyword evidence="3" id="KW-1185">Reference proteome</keyword>
<comment type="caution">
    <text evidence="2">The sequence shown here is derived from an EMBL/GenBank/DDBJ whole genome shotgun (WGS) entry which is preliminary data.</text>
</comment>
<name>A0ABQ0P6T4_9PROT</name>
<feature type="transmembrane region" description="Helical" evidence="1">
    <location>
        <begin position="26"/>
        <end position="46"/>
    </location>
</feature>
<keyword evidence="1" id="KW-0812">Transmembrane</keyword>
<evidence type="ECO:0000313" key="3">
    <source>
        <dbReference type="Proteomes" id="UP001060895"/>
    </source>
</evidence>
<dbReference type="RefSeq" id="WP_246387290.1">
    <property type="nucleotide sequence ID" value="NZ_BAQP01000101.1"/>
</dbReference>
<evidence type="ECO:0000313" key="2">
    <source>
        <dbReference type="EMBL" id="GBQ24605.1"/>
    </source>
</evidence>
<keyword evidence="1" id="KW-0472">Membrane</keyword>
<proteinExistence type="predicted"/>
<feature type="transmembrane region" description="Helical" evidence="1">
    <location>
        <begin position="53"/>
        <end position="75"/>
    </location>
</feature>
<dbReference type="Proteomes" id="UP001060895">
    <property type="component" value="Unassembled WGS sequence"/>
</dbReference>
<accession>A0ABQ0P6T4</accession>
<reference evidence="2" key="1">
    <citation type="submission" date="2013-04" db="EMBL/GenBank/DDBJ databases">
        <title>The genome sequencing project of 58 acetic acid bacteria.</title>
        <authorList>
            <person name="Okamoto-Kainuma A."/>
            <person name="Ishikawa M."/>
            <person name="Umino S."/>
            <person name="Koizumi Y."/>
            <person name="Shiwa Y."/>
            <person name="Yoshikawa H."/>
            <person name="Matsutani M."/>
            <person name="Matsushita K."/>
        </authorList>
    </citation>
    <scope>NUCLEOTIDE SEQUENCE</scope>
    <source>
        <strain evidence="2">DSM 12717</strain>
    </source>
</reference>
<gene>
    <name evidence="2" type="ORF">AA12717_1837</name>
</gene>
<keyword evidence="1" id="KW-1133">Transmembrane helix</keyword>
<organism evidence="2 3">
    <name type="scientific">Gluconacetobacter sacchari DSM 12717</name>
    <dbReference type="NCBI Taxonomy" id="1307940"/>
    <lineage>
        <taxon>Bacteria</taxon>
        <taxon>Pseudomonadati</taxon>
        <taxon>Pseudomonadota</taxon>
        <taxon>Alphaproteobacteria</taxon>
        <taxon>Acetobacterales</taxon>
        <taxon>Acetobacteraceae</taxon>
        <taxon>Gluconacetobacter</taxon>
    </lineage>
</organism>
<evidence type="ECO:0000256" key="1">
    <source>
        <dbReference type="SAM" id="Phobius"/>
    </source>
</evidence>